<dbReference type="Proteomes" id="UP000075346">
    <property type="component" value="Unassembled WGS sequence"/>
</dbReference>
<evidence type="ECO:0000313" key="5">
    <source>
        <dbReference type="Proteomes" id="UP000075609"/>
    </source>
</evidence>
<evidence type="ECO:0000313" key="3">
    <source>
        <dbReference type="EMBL" id="KYN90392.1"/>
    </source>
</evidence>
<dbReference type="EMBL" id="LOBP01000063">
    <property type="protein sequence ID" value="KYN90392.1"/>
    <property type="molecule type" value="Genomic_DNA"/>
</dbReference>
<evidence type="ECO:0000256" key="1">
    <source>
        <dbReference type="SAM" id="MobiDB-lite"/>
    </source>
</evidence>
<feature type="region of interest" description="Disordered" evidence="1">
    <location>
        <begin position="70"/>
        <end position="91"/>
    </location>
</feature>
<reference evidence="4" key="2">
    <citation type="submission" date="2015-12" db="EMBL/GenBank/DDBJ databases">
        <authorList>
            <person name="Shamseldin A."/>
            <person name="Moawad H."/>
            <person name="Abd El-Rahim W.M."/>
            <person name="Sadowsky M.J."/>
        </authorList>
    </citation>
    <scope>NUCLEOTIDE SEQUENCE [LARGE SCALE GENOMIC DNA]</scope>
    <source>
        <strain evidence="4">2538-88</strain>
    </source>
</reference>
<name>A0A151KUH8_9VIBR</name>
<dbReference type="AlphaFoldDB" id="A0A151KUH8"/>
<organism evidence="2 4">
    <name type="scientific">Vibrio cidicii</name>
    <dbReference type="NCBI Taxonomy" id="1763883"/>
    <lineage>
        <taxon>Bacteria</taxon>
        <taxon>Pseudomonadati</taxon>
        <taxon>Pseudomonadota</taxon>
        <taxon>Gammaproteobacteria</taxon>
        <taxon>Vibrionales</taxon>
        <taxon>Vibrionaceae</taxon>
        <taxon>Vibrio</taxon>
    </lineage>
</organism>
<dbReference type="RefSeq" id="WP_061897735.1">
    <property type="nucleotide sequence ID" value="NZ_CAXYEW010000075.1"/>
</dbReference>
<reference evidence="2 5" key="1">
    <citation type="submission" date="2015-12" db="EMBL/GenBank/DDBJ databases">
        <authorList>
            <person name="Tarr C.L."/>
            <person name="Gladney L.M."/>
        </authorList>
    </citation>
    <scope>NUCLEOTIDE SEQUENCE</scope>
    <source>
        <strain evidence="3 5">1048-83</strain>
        <strain evidence="2">2538-88</strain>
    </source>
</reference>
<dbReference type="Proteomes" id="UP000075609">
    <property type="component" value="Unassembled WGS sequence"/>
</dbReference>
<dbReference type="Pfam" id="PF21196">
    <property type="entry name" value="PcrA_UvrD_tudor"/>
    <property type="match status" value="1"/>
</dbReference>
<protein>
    <submittedName>
        <fullName evidence="2">Uncharacterized protein</fullName>
    </submittedName>
</protein>
<evidence type="ECO:0000313" key="2">
    <source>
        <dbReference type="EMBL" id="KYN84953.1"/>
    </source>
</evidence>
<gene>
    <name evidence="3" type="ORF">ATY35_21090</name>
    <name evidence="2" type="ORF">ATY37_20250</name>
</gene>
<sequence>MTAKKQSKSISEVTLDNLGTVKRGKVLEHPVFGIGTVVDIAEWASGDITINIDFKENGTKWLVPEFAKLSEPTESGPSRKGRFFNKVLGKS</sequence>
<proteinExistence type="predicted"/>
<evidence type="ECO:0000313" key="4">
    <source>
        <dbReference type="Proteomes" id="UP000075346"/>
    </source>
</evidence>
<accession>A0A151KUH8</accession>
<comment type="caution">
    <text evidence="2">The sequence shown here is derived from an EMBL/GenBank/DDBJ whole genome shotgun (WGS) entry which is preliminary data.</text>
</comment>
<keyword evidence="5" id="KW-1185">Reference proteome</keyword>
<dbReference type="EMBL" id="LOBR01000074">
    <property type="protein sequence ID" value="KYN84953.1"/>
    <property type="molecule type" value="Genomic_DNA"/>
</dbReference>